<dbReference type="RefSeq" id="WP_345410399.1">
    <property type="nucleotide sequence ID" value="NZ_BAAAXS010000002.1"/>
</dbReference>
<proteinExistence type="predicted"/>
<gene>
    <name evidence="1" type="ORF">ACFFR3_46310</name>
</gene>
<dbReference type="Proteomes" id="UP001589568">
    <property type="component" value="Unassembled WGS sequence"/>
</dbReference>
<accession>A0ABV5P3A1</accession>
<keyword evidence="2" id="KW-1185">Reference proteome</keyword>
<comment type="caution">
    <text evidence="1">The sequence shown here is derived from an EMBL/GenBank/DDBJ whole genome shotgun (WGS) entry which is preliminary data.</text>
</comment>
<evidence type="ECO:0000313" key="2">
    <source>
        <dbReference type="Proteomes" id="UP001589568"/>
    </source>
</evidence>
<reference evidence="1 2" key="1">
    <citation type="submission" date="2024-09" db="EMBL/GenBank/DDBJ databases">
        <authorList>
            <person name="Sun Q."/>
            <person name="Mori K."/>
        </authorList>
    </citation>
    <scope>NUCLEOTIDE SEQUENCE [LARGE SCALE GENOMIC DNA]</scope>
    <source>
        <strain evidence="1 2">JCM 3324</strain>
    </source>
</reference>
<name>A0ABV5P3A1_9ACTN</name>
<dbReference type="EMBL" id="JBHMCF010000057">
    <property type="protein sequence ID" value="MFB9476952.1"/>
    <property type="molecule type" value="Genomic_DNA"/>
</dbReference>
<protein>
    <submittedName>
        <fullName evidence="1">Uncharacterized protein</fullName>
    </submittedName>
</protein>
<organism evidence="1 2">
    <name type="scientific">Nonomuraea salmonea</name>
    <dbReference type="NCBI Taxonomy" id="46181"/>
    <lineage>
        <taxon>Bacteria</taxon>
        <taxon>Bacillati</taxon>
        <taxon>Actinomycetota</taxon>
        <taxon>Actinomycetes</taxon>
        <taxon>Streptosporangiales</taxon>
        <taxon>Streptosporangiaceae</taxon>
        <taxon>Nonomuraea</taxon>
    </lineage>
</organism>
<sequence length="69" mass="7430">MQGSSDDTHPEGTMMDSPLDVIDDITALIGRPLDDNERWLVDISIDRQGSAEALLLLLHAAADKAAART</sequence>
<evidence type="ECO:0000313" key="1">
    <source>
        <dbReference type="EMBL" id="MFB9476952.1"/>
    </source>
</evidence>